<dbReference type="RefSeq" id="WP_320483544.1">
    <property type="nucleotide sequence ID" value="NZ_JAXCMD010000010.1"/>
</dbReference>
<feature type="transmembrane region" description="Helical" evidence="2">
    <location>
        <begin position="87"/>
        <end position="109"/>
    </location>
</feature>
<keyword evidence="2" id="KW-0812">Transmembrane</keyword>
<feature type="compositionally biased region" description="Basic and acidic residues" evidence="1">
    <location>
        <begin position="491"/>
        <end position="548"/>
    </location>
</feature>
<feature type="transmembrane region" description="Helical" evidence="2">
    <location>
        <begin position="151"/>
        <end position="168"/>
    </location>
</feature>
<feature type="transmembrane region" description="Helical" evidence="2">
    <location>
        <begin position="180"/>
        <end position="201"/>
    </location>
</feature>
<feature type="compositionally biased region" description="Basic and acidic residues" evidence="1">
    <location>
        <begin position="567"/>
        <end position="577"/>
    </location>
</feature>
<feature type="compositionally biased region" description="Polar residues" evidence="1">
    <location>
        <begin position="757"/>
        <end position="786"/>
    </location>
</feature>
<feature type="chain" id="PRO_5043510890" evidence="3">
    <location>
        <begin position="30"/>
        <end position="842"/>
    </location>
</feature>
<feature type="transmembrane region" description="Helical" evidence="2">
    <location>
        <begin position="396"/>
        <end position="415"/>
    </location>
</feature>
<keyword evidence="2" id="KW-1133">Transmembrane helix</keyword>
<reference evidence="4" key="1">
    <citation type="submission" date="2023-11" db="EMBL/GenBank/DDBJ databases">
        <title>Genome Sequence of Bacillus thuringiensis stain BLB 30AF.</title>
        <authorList>
            <person name="Farhat A."/>
        </authorList>
    </citation>
    <scope>NUCLEOTIDE SEQUENCE</scope>
    <source>
        <strain evidence="4">BLB30AF</strain>
    </source>
</reference>
<dbReference type="InterPro" id="IPR058112">
    <property type="entry name" value="CD3337_EF1877-like"/>
</dbReference>
<feature type="transmembrane region" description="Helical" evidence="2">
    <location>
        <begin position="369"/>
        <end position="390"/>
    </location>
</feature>
<dbReference type="Proteomes" id="UP001274571">
    <property type="component" value="Unassembled WGS sequence"/>
</dbReference>
<feature type="region of interest" description="Disordered" evidence="1">
    <location>
        <begin position="491"/>
        <end position="791"/>
    </location>
</feature>
<dbReference type="AlphaFoldDB" id="A0AAW9GNS4"/>
<feature type="signal peptide" evidence="3">
    <location>
        <begin position="1"/>
        <end position="29"/>
    </location>
</feature>
<name>A0AAW9GNS4_BACTU</name>
<keyword evidence="2" id="KW-0472">Membrane</keyword>
<evidence type="ECO:0000256" key="3">
    <source>
        <dbReference type="SAM" id="SignalP"/>
    </source>
</evidence>
<evidence type="ECO:0000256" key="1">
    <source>
        <dbReference type="SAM" id="MobiDB-lite"/>
    </source>
</evidence>
<feature type="transmembrane region" description="Helical" evidence="2">
    <location>
        <begin position="334"/>
        <end position="357"/>
    </location>
</feature>
<accession>A0AAW9GNS4</accession>
<comment type="caution">
    <text evidence="4">The sequence shown here is derived from an EMBL/GenBank/DDBJ whole genome shotgun (WGS) entry which is preliminary data.</text>
</comment>
<dbReference type="NCBIfam" id="NF046089">
    <property type="entry name" value="CD3337_EF1877"/>
    <property type="match status" value="1"/>
</dbReference>
<dbReference type="EMBL" id="JAXCMD010000010">
    <property type="protein sequence ID" value="MDY0854271.1"/>
    <property type="molecule type" value="Genomic_DNA"/>
</dbReference>
<feature type="compositionally biased region" description="Basic and acidic residues" evidence="1">
    <location>
        <begin position="613"/>
        <end position="622"/>
    </location>
</feature>
<evidence type="ECO:0000256" key="2">
    <source>
        <dbReference type="SAM" id="Phobius"/>
    </source>
</evidence>
<organism evidence="4 5">
    <name type="scientific">Bacillus thuringiensis</name>
    <dbReference type="NCBI Taxonomy" id="1428"/>
    <lineage>
        <taxon>Bacteria</taxon>
        <taxon>Bacillati</taxon>
        <taxon>Bacillota</taxon>
        <taxon>Bacilli</taxon>
        <taxon>Bacillales</taxon>
        <taxon>Bacillaceae</taxon>
        <taxon>Bacillus</taxon>
        <taxon>Bacillus cereus group</taxon>
    </lineage>
</organism>
<evidence type="ECO:0000313" key="5">
    <source>
        <dbReference type="Proteomes" id="UP001274571"/>
    </source>
</evidence>
<feature type="compositionally biased region" description="Polar residues" evidence="1">
    <location>
        <begin position="627"/>
        <end position="726"/>
    </location>
</feature>
<protein>
    <submittedName>
        <fullName evidence="4">Uncharacterized protein</fullName>
    </submittedName>
</protein>
<keyword evidence="3" id="KW-0732">Signal</keyword>
<feature type="transmembrane region" description="Helical" evidence="2">
    <location>
        <begin position="305"/>
        <end position="328"/>
    </location>
</feature>
<dbReference type="CDD" id="cd22249">
    <property type="entry name" value="UDM1_RNF168_RNF169-like"/>
    <property type="match status" value="1"/>
</dbReference>
<gene>
    <name evidence="4" type="ORF">SOH20_25740</name>
</gene>
<sequence length="842" mass="92065">MKKFITLLLLICTFLLAFNLLFKAAPVYAEEEPRPSLIDDIIPKNKEKLKYEEHPPSSYGIDVYTPEGGFGESLKFWKWKDNIKEQIVATIFILISIGWSVNLAISSFVTSMVGQSMSLNIVADVGDKLGDVISKAAGFNGSWGNGIYSELIGLMLALLACWVIWVGFVQRRQSEMLGGLLKALGILVFTLAFFANSSYIIKGLNTFSEQVNKIVLDSTQSISGASEGYSSGVDSITDLTHTLLIKQPYTLLQFGTTDMKKIGDERIKKMLTTTDPEKRKDLIKEEVEVQKNQTLSLDATFERGALVLLLGAINLPLWIVLGLCSMAMLFYQLMFIIVALMSPVMLLMALVPAWTGTAKRFLAELFRTLLMKVAIGFLVTLMFWVSSILFSATDKYGYLVVAALQVLSFLGVWLYRKTIFDAITTVPASAGAARASDAMNNIRQKYHDVTRGSKSVGRGVAVDGASAAIAGKAGKSGYSKFKQLKANYADRKEKVADGKRKEKEQMQAEKEKNINQMKKEENLGVRDRKGNQEQERVKEEVAATKENPELAVRGQHQDNNPEMQQAELKDKEEDVKADVQPVAQSNGELNNKEEDVKAQVRPVANQNSSGLENKQEDVKAEAKTGATIKTPTGQTKPITTPQSGTTPLQSSPMESKPITTPQSGTTPLQSSPMESKPITTPQSGTTPLQSSPMENKPITTPQSGTTPLQSNPIESKPITTPQSGTTPLPADPIESKPIITLQSGTTPLPANPIESKPTITSQSGTTPANPIQSKPVTTSHVSTPQKQVEVKPVNPQQIKNVPKENNQQHVKDGAAIKKVETKAQTQQEALKNVKAKETIKPK</sequence>
<evidence type="ECO:0000313" key="4">
    <source>
        <dbReference type="EMBL" id="MDY0854271.1"/>
    </source>
</evidence>
<proteinExistence type="predicted"/>